<evidence type="ECO:0000256" key="14">
    <source>
        <dbReference type="ARBA" id="ARBA00024209"/>
    </source>
</evidence>
<evidence type="ECO:0000256" key="8">
    <source>
        <dbReference type="ARBA" id="ARBA00022729"/>
    </source>
</evidence>
<dbReference type="GO" id="GO:0030247">
    <property type="term" value="F:polysaccharide binding"/>
    <property type="evidence" value="ECO:0007669"/>
    <property type="project" value="InterPro"/>
</dbReference>
<evidence type="ECO:0000256" key="3">
    <source>
        <dbReference type="ARBA" id="ARBA00004906"/>
    </source>
</evidence>
<dbReference type="CDD" id="cd16461">
    <property type="entry name" value="RING-H2_EL5-like"/>
    <property type="match status" value="1"/>
</dbReference>
<dbReference type="EMBL" id="JAPFFJ010000014">
    <property type="protein sequence ID" value="KAJ6411040.1"/>
    <property type="molecule type" value="Genomic_DNA"/>
</dbReference>
<evidence type="ECO:0000256" key="2">
    <source>
        <dbReference type="ARBA" id="ARBA00004167"/>
    </source>
</evidence>
<evidence type="ECO:0000259" key="17">
    <source>
        <dbReference type="PROSITE" id="PS50089"/>
    </source>
</evidence>
<dbReference type="InterPro" id="IPR025287">
    <property type="entry name" value="WAK_GUB"/>
</dbReference>
<keyword evidence="6 16" id="KW-0812">Transmembrane</keyword>
<accession>A0AAD6NZT1</accession>
<dbReference type="Pfam" id="PF13947">
    <property type="entry name" value="GUB_WAK_bind"/>
    <property type="match status" value="1"/>
</dbReference>
<keyword evidence="5" id="KW-0808">Transferase</keyword>
<dbReference type="AlphaFoldDB" id="A0AAD6NZT1"/>
<gene>
    <name evidence="18" type="ORF">OIU84_007734</name>
</gene>
<evidence type="ECO:0000256" key="16">
    <source>
        <dbReference type="SAM" id="Phobius"/>
    </source>
</evidence>
<evidence type="ECO:0000313" key="19">
    <source>
        <dbReference type="Proteomes" id="UP001162972"/>
    </source>
</evidence>
<feature type="domain" description="RING-type" evidence="17">
    <location>
        <begin position="459"/>
        <end position="501"/>
    </location>
</feature>
<dbReference type="SMART" id="SM00184">
    <property type="entry name" value="RING"/>
    <property type="match status" value="1"/>
</dbReference>
<dbReference type="InterPro" id="IPR046948">
    <property type="entry name" value="ATL20-22-like"/>
</dbReference>
<evidence type="ECO:0000256" key="9">
    <source>
        <dbReference type="ARBA" id="ARBA00022771"/>
    </source>
</evidence>
<evidence type="ECO:0000256" key="10">
    <source>
        <dbReference type="ARBA" id="ARBA00022786"/>
    </source>
</evidence>
<dbReference type="Pfam" id="PF13639">
    <property type="entry name" value="zf-RING_2"/>
    <property type="match status" value="1"/>
</dbReference>
<organism evidence="18 19">
    <name type="scientific">Salix udensis</name>
    <dbReference type="NCBI Taxonomy" id="889485"/>
    <lineage>
        <taxon>Eukaryota</taxon>
        <taxon>Viridiplantae</taxon>
        <taxon>Streptophyta</taxon>
        <taxon>Embryophyta</taxon>
        <taxon>Tracheophyta</taxon>
        <taxon>Spermatophyta</taxon>
        <taxon>Magnoliopsida</taxon>
        <taxon>eudicotyledons</taxon>
        <taxon>Gunneridae</taxon>
        <taxon>Pentapetalae</taxon>
        <taxon>rosids</taxon>
        <taxon>fabids</taxon>
        <taxon>Malpighiales</taxon>
        <taxon>Salicaceae</taxon>
        <taxon>Saliceae</taxon>
        <taxon>Salix</taxon>
    </lineage>
</organism>
<sequence>MEHVVFYNSLRLLSSSSCPHCFAYEEWCMAYVCCACASVESYKSRQPVRAGAGGEIPDEHFKCICRLEEIESDSMERQLEYLIKILLIATLLHLVNGVEQAIQDFGDQASLLSDWNSPPPGFKLIRQHQIFSTKMVYSFKVISSTSLFLIMISCVNIAASQNLCSNTVCSLNEPVIRFPFRIQNRQSKSCGYPGFEISCGSSNETILELPFSGKFAVQAIDYARQEIRIYDQKNCLADRILSLNLSGSPFHGLYLQYFMFFNCSPFDHRKYGLNPVACLSGYTYTVFALSSSTAVHSLLNGNSTCNFIRLVYVPVDLALYQQTLSSDLSEVLYLTWEKPRCGECESRGGRCALETNSSEVVCSNVPHQGGTPWSGFPRSALFAITTAAGVPAVILLLGLLCFICGRVRRRSGGLPESDSTVNTVPVVTVAGLDGATIESYPKIVLGESRRLPKPDDNTCSICLCEYKPQETLKTIPECKHCFHSDCIEEWLRLRATCPLCRNSPERLPPAGS</sequence>
<evidence type="ECO:0000256" key="15">
    <source>
        <dbReference type="PROSITE-ProRule" id="PRU00175"/>
    </source>
</evidence>
<dbReference type="Proteomes" id="UP001162972">
    <property type="component" value="Chromosome 15Z"/>
</dbReference>
<evidence type="ECO:0000256" key="4">
    <source>
        <dbReference type="ARBA" id="ARBA00012483"/>
    </source>
</evidence>
<keyword evidence="12 16" id="KW-1133">Transmembrane helix</keyword>
<reference evidence="18 19" key="1">
    <citation type="journal article" date="2023" name="Int. J. Mol. Sci.">
        <title>De Novo Assembly and Annotation of 11 Diverse Shrub Willow (Salix) Genomes Reveals Novel Gene Organization in Sex-Linked Regions.</title>
        <authorList>
            <person name="Hyden B."/>
            <person name="Feng K."/>
            <person name="Yates T.B."/>
            <person name="Jawdy S."/>
            <person name="Cereghino C."/>
            <person name="Smart L.B."/>
            <person name="Muchero W."/>
        </authorList>
    </citation>
    <scope>NUCLEOTIDE SEQUENCE [LARGE SCALE GENOMIC DNA]</scope>
    <source>
        <tissue evidence="18">Shoot tip</tissue>
    </source>
</reference>
<evidence type="ECO:0000256" key="5">
    <source>
        <dbReference type="ARBA" id="ARBA00022679"/>
    </source>
</evidence>
<keyword evidence="9 15" id="KW-0863">Zinc-finger</keyword>
<evidence type="ECO:0000256" key="7">
    <source>
        <dbReference type="ARBA" id="ARBA00022723"/>
    </source>
</evidence>
<comment type="caution">
    <text evidence="18">The sequence shown here is derived from an EMBL/GenBank/DDBJ whole genome shotgun (WGS) entry which is preliminary data.</text>
</comment>
<feature type="transmembrane region" description="Helical" evidence="16">
    <location>
        <begin position="380"/>
        <end position="403"/>
    </location>
</feature>
<evidence type="ECO:0000313" key="18">
    <source>
        <dbReference type="EMBL" id="KAJ6411040.1"/>
    </source>
</evidence>
<dbReference type="GO" id="GO:0008270">
    <property type="term" value="F:zinc ion binding"/>
    <property type="evidence" value="ECO:0007669"/>
    <property type="project" value="UniProtKB-KW"/>
</dbReference>
<keyword evidence="7" id="KW-0479">Metal-binding</keyword>
<dbReference type="GO" id="GO:0016020">
    <property type="term" value="C:membrane"/>
    <property type="evidence" value="ECO:0007669"/>
    <property type="project" value="UniProtKB-SubCell"/>
</dbReference>
<dbReference type="PROSITE" id="PS50089">
    <property type="entry name" value="ZF_RING_2"/>
    <property type="match status" value="1"/>
</dbReference>
<comment type="pathway">
    <text evidence="3">Protein modification; protein ubiquitination.</text>
</comment>
<dbReference type="GO" id="GO:0061630">
    <property type="term" value="F:ubiquitin protein ligase activity"/>
    <property type="evidence" value="ECO:0007669"/>
    <property type="project" value="UniProtKB-EC"/>
</dbReference>
<comment type="catalytic activity">
    <reaction evidence="1">
        <text>S-ubiquitinyl-[E2 ubiquitin-conjugating enzyme]-L-cysteine + [acceptor protein]-L-lysine = [E2 ubiquitin-conjugating enzyme]-L-cysteine + N(6)-ubiquitinyl-[acceptor protein]-L-lysine.</text>
        <dbReference type="EC" id="2.3.2.27"/>
    </reaction>
</comment>
<dbReference type="InterPro" id="IPR013083">
    <property type="entry name" value="Znf_RING/FYVE/PHD"/>
</dbReference>
<dbReference type="EC" id="2.3.2.27" evidence="4"/>
<evidence type="ECO:0000256" key="11">
    <source>
        <dbReference type="ARBA" id="ARBA00022833"/>
    </source>
</evidence>
<evidence type="ECO:0000256" key="13">
    <source>
        <dbReference type="ARBA" id="ARBA00023136"/>
    </source>
</evidence>
<keyword evidence="19" id="KW-1185">Reference proteome</keyword>
<dbReference type="PANTHER" id="PTHR46279">
    <property type="entry name" value="RING/U-BOX SUPERFAMILY PROTEIN"/>
    <property type="match status" value="1"/>
</dbReference>
<dbReference type="Gene3D" id="3.30.40.10">
    <property type="entry name" value="Zinc/RING finger domain, C3HC4 (zinc finger)"/>
    <property type="match status" value="1"/>
</dbReference>
<keyword evidence="11" id="KW-0862">Zinc</keyword>
<dbReference type="InterPro" id="IPR001841">
    <property type="entry name" value="Znf_RING"/>
</dbReference>
<evidence type="ECO:0000256" key="1">
    <source>
        <dbReference type="ARBA" id="ARBA00000900"/>
    </source>
</evidence>
<dbReference type="SUPFAM" id="SSF57850">
    <property type="entry name" value="RING/U-box"/>
    <property type="match status" value="1"/>
</dbReference>
<comment type="subcellular location">
    <subcellularLocation>
        <location evidence="2">Membrane</location>
        <topology evidence="2">Single-pass membrane protein</topology>
    </subcellularLocation>
</comment>
<dbReference type="PANTHER" id="PTHR46279:SF10">
    <property type="entry name" value="RING-TYPE E3 UBIQUITIN TRANSFERASE"/>
    <property type="match status" value="1"/>
</dbReference>
<name>A0AAD6NZT1_9ROSI</name>
<evidence type="ECO:0000256" key="6">
    <source>
        <dbReference type="ARBA" id="ARBA00022692"/>
    </source>
</evidence>
<proteinExistence type="inferred from homology"/>
<keyword evidence="8" id="KW-0732">Signal</keyword>
<keyword evidence="10" id="KW-0833">Ubl conjugation pathway</keyword>
<comment type="similarity">
    <text evidence="14">Belongs to the RING-type zinc finger family. ATL subfamily.</text>
</comment>
<keyword evidence="13 16" id="KW-0472">Membrane</keyword>
<protein>
    <recommendedName>
        <fullName evidence="4">RING-type E3 ubiquitin transferase</fullName>
        <ecNumber evidence="4">2.3.2.27</ecNumber>
    </recommendedName>
</protein>
<evidence type="ECO:0000256" key="12">
    <source>
        <dbReference type="ARBA" id="ARBA00022989"/>
    </source>
</evidence>